<evidence type="ECO:0000256" key="2">
    <source>
        <dbReference type="ARBA" id="ARBA00022741"/>
    </source>
</evidence>
<dbReference type="GO" id="GO:0005524">
    <property type="term" value="F:ATP binding"/>
    <property type="evidence" value="ECO:0007669"/>
    <property type="project" value="UniProtKB-KW"/>
</dbReference>
<reference evidence="6" key="1">
    <citation type="submission" date="2022-05" db="EMBL/GenBank/DDBJ databases">
        <title>The Musa troglodytarum L. genome provides insights into the mechanism of non-climacteric behaviour and enrichment of carotenoids.</title>
        <authorList>
            <person name="Wang J."/>
        </authorList>
    </citation>
    <scope>NUCLEOTIDE SEQUENCE</scope>
    <source>
        <tissue evidence="6">Leaf</tissue>
    </source>
</reference>
<dbReference type="InterPro" id="IPR003959">
    <property type="entry name" value="ATPase_AAA_core"/>
</dbReference>
<dbReference type="InterPro" id="IPR027417">
    <property type="entry name" value="P-loop_NTPase"/>
</dbReference>
<dbReference type="FunFam" id="3.40.50.300:FF:001406">
    <property type="entry name" value="Putative vesicular transport protein (CDC48)"/>
    <property type="match status" value="1"/>
</dbReference>
<protein>
    <submittedName>
        <fullName evidence="6">ATPase family associated with various cellular activities (AAA)</fullName>
    </submittedName>
</protein>
<dbReference type="InterPro" id="IPR003593">
    <property type="entry name" value="AAA+_ATPase"/>
</dbReference>
<sequence>MPPKRKKSARASLLAATASPSDRSPLFPRTPIDPSLGSPAGDDDEAVHRRLLFAAAAKFPALISEDRTFCGRIAETESSPSNGSHARVWLSSGAMISNSIAPGSLVSVSLPALGKSYLDNFPLNTLAEECAPHFGSDVDGYMANRPGSYFAIASVFPSLKVLKDGVRLSWGLSCTIGSPDLGRAVFICPIEKFSIPHSLNNSDSVAPSYSCQCKDLYLNLVVSKAGLNSCNKEQSTSNSGLSTFCLLTRNDEVASQTPSHQRKHAATADSPMYLRKSHNLLPTLDSPSCLDVSFLKLALADEKIKELVQIYSGRWLCGRHLLKGNSVSVPICGQICTFLVEGADMLLAGKELDSEKTVLQPDEIQISRPLDQLDAVIIVNTTTKVHLSDSTSSKQESSNEVGFMNEQERSKVVFDKENVPKVGGLSKEFAALKEIILFSLDDQDSLPRYKGVLLHGPPGTGKTSLATSCAHSVGASLFSINGPEVISEYYGESEQALREVFDSAKQAAPSVVFIDELDAIAPTRKEGSEELSLRMVATLLKLMDEINIKDRVLVIATTNRPDSIDPALRRPGRLDREIEIAVPSPEQRLDILCTLLNEMVHSLSIKEIQSLALGTHGFVGADLSALCNEAAMTALRRYISVESKENHFNEESSGIDDYIGHTCDPELRKDEDVQTADPVDSLSSSLLALNMSSEQVTSVSATRHLESSGASQCGSYESQKVEAEMLLKVTVEDFEKAKMKVRPSAMREVMLELPKVRWEDVGGQSMIKRQLIEAVQWPQICPDAFMRLGIRPPRGLLMIGPPGCSKTLMARAVASEAKLNFLAVKGPELFSKWVGESEKAVRSLFAKARANSPAIVFFDEIDGLAVTRGQDNDGTSVADRVLSQLLVEMDGLDQKIGVTVIAATNRPDKIDPALLRPGRFDRLLDVQPPDENDREDIFHIHTRNMPCSSDVSIKDLAQLTKGYTGADIKLICREAALAALEESLEISEVSMVHFKFGISRVQPSDLKFYRELAAQFRRLVDNQSARERDRAAVTDDGDDPSLATPSWGSPQQLQKLPRSKRRVAVERIGTRSQGSRSRPTTKASVDFSRFVFFYVKLSETLFRTNNIRPVLRCIFIFVFYIAVKNN</sequence>
<comment type="similarity">
    <text evidence="1">Belongs to the AAA ATPase family.</text>
</comment>
<dbReference type="InterPro" id="IPR041569">
    <property type="entry name" value="AAA_lid_3"/>
</dbReference>
<evidence type="ECO:0000256" key="4">
    <source>
        <dbReference type="SAM" id="MobiDB-lite"/>
    </source>
</evidence>
<dbReference type="PANTHER" id="PTHR23077">
    <property type="entry name" value="AAA-FAMILY ATPASE"/>
    <property type="match status" value="1"/>
</dbReference>
<feature type="region of interest" description="Disordered" evidence="4">
    <location>
        <begin position="1"/>
        <end position="41"/>
    </location>
</feature>
<dbReference type="Gene3D" id="3.40.50.300">
    <property type="entry name" value="P-loop containing nucleotide triphosphate hydrolases"/>
    <property type="match status" value="2"/>
</dbReference>
<feature type="domain" description="AAA+ ATPase" evidence="5">
    <location>
        <begin position="792"/>
        <end position="930"/>
    </location>
</feature>
<feature type="compositionally biased region" description="Low complexity" evidence="4">
    <location>
        <begin position="10"/>
        <end position="19"/>
    </location>
</feature>
<dbReference type="GO" id="GO:0009507">
    <property type="term" value="C:chloroplast"/>
    <property type="evidence" value="ECO:0007669"/>
    <property type="project" value="TreeGrafter"/>
</dbReference>
<dbReference type="Proteomes" id="UP001055439">
    <property type="component" value="Chromosome 6"/>
</dbReference>
<dbReference type="EMBL" id="CP097508">
    <property type="protein sequence ID" value="URE09837.1"/>
    <property type="molecule type" value="Genomic_DNA"/>
</dbReference>
<dbReference type="AlphaFoldDB" id="A0A9E7GCL6"/>
<feature type="compositionally biased region" description="Polar residues" evidence="4">
    <location>
        <begin position="1043"/>
        <end position="1054"/>
    </location>
</feature>
<dbReference type="Gene3D" id="1.10.8.60">
    <property type="match status" value="2"/>
</dbReference>
<accession>A0A9E7GCL6</accession>
<dbReference type="CDD" id="cd19511">
    <property type="entry name" value="RecA-like_CDC48_r2-like"/>
    <property type="match status" value="1"/>
</dbReference>
<name>A0A9E7GCL6_9LILI</name>
<dbReference type="PROSITE" id="PS00674">
    <property type="entry name" value="AAA"/>
    <property type="match status" value="2"/>
</dbReference>
<dbReference type="GO" id="GO:0016887">
    <property type="term" value="F:ATP hydrolysis activity"/>
    <property type="evidence" value="ECO:0007669"/>
    <property type="project" value="InterPro"/>
</dbReference>
<dbReference type="SUPFAM" id="SSF52540">
    <property type="entry name" value="P-loop containing nucleoside triphosphate hydrolases"/>
    <property type="match status" value="2"/>
</dbReference>
<dbReference type="PANTHER" id="PTHR23077:SF27">
    <property type="entry name" value="ATPASE FAMILY GENE 2 PROTEIN HOMOLOG A"/>
    <property type="match status" value="1"/>
</dbReference>
<dbReference type="SMART" id="SM00382">
    <property type="entry name" value="AAA"/>
    <property type="match status" value="2"/>
</dbReference>
<keyword evidence="2" id="KW-0547">Nucleotide-binding</keyword>
<dbReference type="InterPro" id="IPR003960">
    <property type="entry name" value="ATPase_AAA_CS"/>
</dbReference>
<keyword evidence="3" id="KW-0067">ATP-binding</keyword>
<dbReference type="Pfam" id="PF26429">
    <property type="entry name" value="DPBB_CI111"/>
    <property type="match status" value="1"/>
</dbReference>
<keyword evidence="7" id="KW-1185">Reference proteome</keyword>
<evidence type="ECO:0000313" key="7">
    <source>
        <dbReference type="Proteomes" id="UP001055439"/>
    </source>
</evidence>
<evidence type="ECO:0000259" key="5">
    <source>
        <dbReference type="SMART" id="SM00382"/>
    </source>
</evidence>
<organism evidence="6 7">
    <name type="scientific">Musa troglodytarum</name>
    <name type="common">fe'i banana</name>
    <dbReference type="NCBI Taxonomy" id="320322"/>
    <lineage>
        <taxon>Eukaryota</taxon>
        <taxon>Viridiplantae</taxon>
        <taxon>Streptophyta</taxon>
        <taxon>Embryophyta</taxon>
        <taxon>Tracheophyta</taxon>
        <taxon>Spermatophyta</taxon>
        <taxon>Magnoliopsida</taxon>
        <taxon>Liliopsida</taxon>
        <taxon>Zingiberales</taxon>
        <taxon>Musaceae</taxon>
        <taxon>Musa</taxon>
    </lineage>
</organism>
<dbReference type="Pfam" id="PF00004">
    <property type="entry name" value="AAA"/>
    <property type="match status" value="2"/>
</dbReference>
<evidence type="ECO:0000313" key="6">
    <source>
        <dbReference type="EMBL" id="URE09837.1"/>
    </source>
</evidence>
<evidence type="ECO:0000256" key="3">
    <source>
        <dbReference type="ARBA" id="ARBA00022840"/>
    </source>
</evidence>
<dbReference type="InterPro" id="IPR050168">
    <property type="entry name" value="AAA_ATPase_domain"/>
</dbReference>
<dbReference type="OrthoDB" id="27435at2759"/>
<proteinExistence type="inferred from homology"/>
<evidence type="ECO:0000256" key="1">
    <source>
        <dbReference type="ARBA" id="ARBA00006914"/>
    </source>
</evidence>
<feature type="domain" description="AAA+ ATPase" evidence="5">
    <location>
        <begin position="448"/>
        <end position="584"/>
    </location>
</feature>
<dbReference type="InterPro" id="IPR058958">
    <property type="entry name" value="DPBB_CI111"/>
</dbReference>
<dbReference type="FunFam" id="3.40.50.300:FF:000661">
    <property type="entry name" value="calmodulin-interacting protein 111 isoform X1"/>
    <property type="match status" value="1"/>
</dbReference>
<feature type="region of interest" description="Disordered" evidence="4">
    <location>
        <begin position="1027"/>
        <end position="1060"/>
    </location>
</feature>
<dbReference type="Pfam" id="PF17862">
    <property type="entry name" value="AAA_lid_3"/>
    <property type="match status" value="2"/>
</dbReference>
<dbReference type="FunFam" id="1.10.8.60:FF:000038">
    <property type="entry name" value="spermatogenesis-associated protein 5-like protein 1"/>
    <property type="match status" value="1"/>
</dbReference>
<gene>
    <name evidence="6" type="ORF">MUK42_21614</name>
</gene>